<evidence type="ECO:0000256" key="4">
    <source>
        <dbReference type="ARBA" id="ARBA00023136"/>
    </source>
</evidence>
<dbReference type="GO" id="GO:0007283">
    <property type="term" value="P:spermatogenesis"/>
    <property type="evidence" value="ECO:0007669"/>
    <property type="project" value="UniProtKB-KW"/>
</dbReference>
<keyword evidence="2 7" id="KW-0812">Transmembrane</keyword>
<dbReference type="Gene3D" id="2.60.120.260">
    <property type="entry name" value="Galactose-binding domain-like"/>
    <property type="match status" value="1"/>
</dbReference>
<dbReference type="RGD" id="620151">
    <property type="gene designation" value="Spag4"/>
</dbReference>
<evidence type="ECO:0000256" key="6">
    <source>
        <dbReference type="SAM" id="MobiDB-lite"/>
    </source>
</evidence>
<dbReference type="AlphaFoldDB" id="A0A8J8XCG9"/>
<dbReference type="Proteomes" id="UP000002494">
    <property type="component" value="Chromosome 3"/>
</dbReference>
<evidence type="ECO:0000313" key="10">
    <source>
        <dbReference type="Proteomes" id="UP000002494"/>
    </source>
</evidence>
<gene>
    <name evidence="9 11" type="primary">Spag4</name>
</gene>
<dbReference type="PANTHER" id="PTHR12911:SF16">
    <property type="entry name" value="SPERM-ASSOCIATED ANTIGEN 4 PROTEIN"/>
    <property type="match status" value="1"/>
</dbReference>
<name>A0A8J8XCG9_RAT</name>
<proteinExistence type="evidence at protein level"/>
<feature type="domain" description="SUN" evidence="8">
    <location>
        <begin position="265"/>
        <end position="426"/>
    </location>
</feature>
<protein>
    <submittedName>
        <fullName evidence="9">Sperm associated antigen 4</fullName>
    </submittedName>
</protein>
<feature type="compositionally biased region" description="Gly residues" evidence="6">
    <location>
        <begin position="42"/>
        <end position="52"/>
    </location>
</feature>
<evidence type="ECO:0000256" key="7">
    <source>
        <dbReference type="SAM" id="Phobius"/>
    </source>
</evidence>
<keyword evidence="3 7" id="KW-1133">Transmembrane helix</keyword>
<evidence type="ECO:0000256" key="5">
    <source>
        <dbReference type="SAM" id="Coils"/>
    </source>
</evidence>
<feature type="region of interest" description="Disordered" evidence="6">
    <location>
        <begin position="1"/>
        <end position="77"/>
    </location>
</feature>
<accession>A0A8J8XCG9</accession>
<keyword evidence="5" id="KW-0175">Coiled coil</keyword>
<dbReference type="HOGENOM" id="CLU_043737_2_0_1"/>
<feature type="transmembrane region" description="Helical" evidence="7">
    <location>
        <begin position="135"/>
        <end position="155"/>
    </location>
</feature>
<dbReference type="OMA" id="PRKHTPN"/>
<dbReference type="GO" id="GO:0005637">
    <property type="term" value="C:nuclear inner membrane"/>
    <property type="evidence" value="ECO:0007669"/>
    <property type="project" value="UniProtKB-SubCell"/>
</dbReference>
<reference evidence="12" key="1">
    <citation type="journal article" date="2012" name="Nat. Commun.">
        <title>Quantitative maps of protein phosphorylation sites across 14 different rat organs and tissues.</title>
        <authorList>
            <person name="Lundby A."/>
            <person name="Secher A."/>
            <person name="Lage K."/>
            <person name="Nordsborg N.B."/>
            <person name="Dmytriyev A."/>
            <person name="Lundby C."/>
            <person name="Olsen J.V."/>
        </authorList>
    </citation>
    <scope>IDENTIFICATION BY MASS SPECTROMETRY [LARGE SCALE ANALYSIS]</scope>
</reference>
<feature type="coiled-coil region" evidence="5">
    <location>
        <begin position="209"/>
        <end position="236"/>
    </location>
</feature>
<evidence type="ECO:0000313" key="9">
    <source>
        <dbReference type="Ensembl" id="ENSRNOP00000058827.4"/>
    </source>
</evidence>
<dbReference type="PROSITE" id="PS51469">
    <property type="entry name" value="SUN"/>
    <property type="match status" value="1"/>
</dbReference>
<organism evidence="9 10">
    <name type="scientific">Rattus norvegicus</name>
    <name type="common">Rat</name>
    <dbReference type="NCBI Taxonomy" id="10116"/>
    <lineage>
        <taxon>Eukaryota</taxon>
        <taxon>Metazoa</taxon>
        <taxon>Chordata</taxon>
        <taxon>Craniata</taxon>
        <taxon>Vertebrata</taxon>
        <taxon>Euteleostomi</taxon>
        <taxon>Mammalia</taxon>
        <taxon>Eutheria</taxon>
        <taxon>Euarchontoglires</taxon>
        <taxon>Glires</taxon>
        <taxon>Rodentia</taxon>
        <taxon>Myomorpha</taxon>
        <taxon>Muroidea</taxon>
        <taxon>Muridae</taxon>
        <taxon>Murinae</taxon>
        <taxon>Rattus</taxon>
    </lineage>
</organism>
<dbReference type="Ensembl" id="ENSRNOT00000065052.5">
    <property type="protein sequence ID" value="ENSRNOP00000058827.4"/>
    <property type="gene ID" value="ENSRNOG00000048056.4"/>
</dbReference>
<reference evidence="9" key="4">
    <citation type="submission" date="2025-09" db="UniProtKB">
        <authorList>
            <consortium name="Ensembl"/>
        </authorList>
    </citation>
    <scope>IDENTIFICATION</scope>
    <source>
        <strain evidence="9">Brown Norway</strain>
    </source>
</reference>
<evidence type="ECO:0007829" key="12">
    <source>
        <dbReference type="PubMed" id="22673903"/>
    </source>
</evidence>
<feature type="transmembrane region" description="Helical" evidence="7">
    <location>
        <begin position="167"/>
        <end position="189"/>
    </location>
</feature>
<sequence>MGRKLSAEAGASEPQWADRLWRGNREGRGLGCGRGRTRGREGGAGSRGGARRGPGCRTDLAPEGSCSTRVPEGRARCHGHSREGAEEILCLGMAEEVPQGWQPSGSPAVLEEQLNLLPILDLRQEMPPPPVSKSFLSLFFQVLSVFLSLVADGLVCVYREICSIRFLFTAVSLLSIFLAALWWGLLYLIPPLENEPKEMLTLSQYHHRVHSQGQQLQQLQAELSKLHKEVTSVRAAHSERVAKLVFQRLNEDFVRKPDYALSSVGASIDLEKTSSDYEDRNTAYFWNRLSFWNYARPPSVILEPDVFPGNCWAFEGEQGQVVIRLPGHVQLSDITLQHPPPTVAHTGGASSAPRDFAVFGLQADDDETEVFLGKFIFEVQKSEIQTFHLQNDPPSAFPKVKIQILSNWGHPRFTCLYRVRAHGVRISESAEDNAMGVTGGPH</sequence>
<evidence type="ECO:0000259" key="8">
    <source>
        <dbReference type="PROSITE" id="PS51469"/>
    </source>
</evidence>
<evidence type="ECO:0000256" key="2">
    <source>
        <dbReference type="ARBA" id="ARBA00022692"/>
    </source>
</evidence>
<evidence type="ECO:0000313" key="11">
    <source>
        <dbReference type="RGD" id="620151"/>
    </source>
</evidence>
<comment type="subcellular location">
    <subcellularLocation>
        <location evidence="1">Nucleus inner membrane</location>
    </subcellularLocation>
</comment>
<keyword evidence="4 7" id="KW-0472">Membrane</keyword>
<dbReference type="InterPro" id="IPR045119">
    <property type="entry name" value="SUN1-5"/>
</dbReference>
<dbReference type="Pfam" id="PF07738">
    <property type="entry name" value="Sad1_UNC"/>
    <property type="match status" value="1"/>
</dbReference>
<dbReference type="InterPro" id="IPR012919">
    <property type="entry name" value="SUN_dom"/>
</dbReference>
<dbReference type="GO" id="GO:0030154">
    <property type="term" value="P:cell differentiation"/>
    <property type="evidence" value="ECO:0007669"/>
    <property type="project" value="UniProtKB-KW"/>
</dbReference>
<dbReference type="PANTHER" id="PTHR12911">
    <property type="entry name" value="SAD1/UNC-84-LIKE PROTEIN-RELATED"/>
    <property type="match status" value="1"/>
</dbReference>
<reference evidence="9" key="2">
    <citation type="submission" date="2024-01" db="EMBL/GenBank/DDBJ databases">
        <title>GRCr8: a new rat reference genome assembly contstructed from accurate long reads and long range scaffolding.</title>
        <authorList>
            <person name="Doris P.A."/>
            <person name="Kalbfleisch T."/>
            <person name="Li K."/>
            <person name="Howe K."/>
            <person name="Wood J."/>
        </authorList>
    </citation>
    <scope>NUCLEOTIDE SEQUENCE [LARGE SCALE GENOMIC DNA]</scope>
    <source>
        <strain evidence="9">Brown Norway</strain>
    </source>
</reference>
<dbReference type="GeneTree" id="ENSGT00940000161566"/>
<keyword evidence="10" id="KW-1185">Reference proteome</keyword>
<evidence type="ECO:0000256" key="3">
    <source>
        <dbReference type="ARBA" id="ARBA00022989"/>
    </source>
</evidence>
<reference evidence="9" key="3">
    <citation type="submission" date="2025-08" db="UniProtKB">
        <authorList>
            <consortium name="Ensembl"/>
        </authorList>
    </citation>
    <scope>IDENTIFICATION</scope>
    <source>
        <strain evidence="9">Brown Norway</strain>
    </source>
</reference>
<evidence type="ECO:0000256" key="1">
    <source>
        <dbReference type="ARBA" id="ARBA00004540"/>
    </source>
</evidence>
<feature type="compositionally biased region" description="Basic and acidic residues" evidence="6">
    <location>
        <begin position="19"/>
        <end position="28"/>
    </location>
</feature>